<feature type="compositionally biased region" description="Low complexity" evidence="3">
    <location>
        <begin position="234"/>
        <end position="248"/>
    </location>
</feature>
<feature type="compositionally biased region" description="Polar residues" evidence="3">
    <location>
        <begin position="598"/>
        <end position="608"/>
    </location>
</feature>
<feature type="compositionally biased region" description="Low complexity" evidence="3">
    <location>
        <begin position="201"/>
        <end position="223"/>
    </location>
</feature>
<accession>A0AB34KZN4</accession>
<keyword evidence="2" id="KW-0539">Nucleus</keyword>
<gene>
    <name evidence="4" type="ORF">WHR41_01679</name>
</gene>
<evidence type="ECO:0008006" key="6">
    <source>
        <dbReference type="Google" id="ProtNLM"/>
    </source>
</evidence>
<dbReference type="InterPro" id="IPR006594">
    <property type="entry name" value="LisH"/>
</dbReference>
<dbReference type="GeneID" id="96003123"/>
<feature type="region of interest" description="Disordered" evidence="3">
    <location>
        <begin position="201"/>
        <end position="320"/>
    </location>
</feature>
<sequence>MSQPQQMNMGAMGGPVGGAQPPPQQQAAGTPTNGGAMNANDTADTIKRLNTYIYDYFLRNQHYDIARAMHQSGSLELYTQKQSPGQRQNQPNGIDDTDADRPKDLPEPALMNTEGPFLQDWWFQFWDIYNSRRNVGGKPSTLGYLTAQRAGQKQRGNLMGGMDPAMQNMRNMSMMSNGMMPNDLKKAAMQNAGAGNMNPQQMAQMQRMRAAQGQQQMMPGQQMERSSSQMEMNGPRSGSPGSGDAPSPKRQRLDGNVQQMGPRPGQQGQMPNSQGMPPNVSAAMGPAGAQGSPLSQAGMDSSLADFGPNGAAMRPGMVPNPGVAAGGQAAPNGGNHALQDYQMQLMLLEQQNKKRLLMARQEQDSMTHPGIPPNANGQFAPNMSPQGSRAGGPSPNPNDMARGTPKMQPGASPNGQLPGRASPAPGFDPSQGVPPNMRHQMVMGPNGQMMPRSHPQFAGQPQLTQGGLEMMNRQMMPNGTFPGGAQPMPPNMMPGPPGGPGQQPGQAPPNMTPRQGNQAMPPPPAPQPTATGGTQPSSPAAAPAPPTPNQGNKAKPGAKKDNKNNKSAQKKGGQTGATPASEAEQPPTPTPATPITPMNQNSFQKQQIAPNGGMPNGAPQQQPPNQPGNGAQAPGPDMNGPFGGSGNLVGDDQFGNMNMDFADPMGATGDVLDNFDFDSFLNTDDGGLNGFDNFSFDTGLEAGGDGMGQ</sequence>
<feature type="region of interest" description="Disordered" evidence="3">
    <location>
        <begin position="1"/>
        <end position="40"/>
    </location>
</feature>
<feature type="compositionally biased region" description="Low complexity" evidence="3">
    <location>
        <begin position="609"/>
        <end position="620"/>
    </location>
</feature>
<name>A0AB34KZN4_9PEZI</name>
<dbReference type="AlphaFoldDB" id="A0AB34KZN4"/>
<keyword evidence="5" id="KW-1185">Reference proteome</keyword>
<protein>
    <recommendedName>
        <fullName evidence="6">LisH domain-containing protein</fullName>
    </recommendedName>
</protein>
<proteinExistence type="predicted"/>
<reference evidence="4 5" key="1">
    <citation type="journal article" date="2020" name="Microbiol. Resour. Announc.">
        <title>Draft Genome Sequence of a Cladosporium Species Isolated from the Mesophotic Ascidian Didemnum maculosum.</title>
        <authorList>
            <person name="Gioti A."/>
            <person name="Siaperas R."/>
            <person name="Nikolaivits E."/>
            <person name="Le Goff G."/>
            <person name="Ouazzani J."/>
            <person name="Kotoulas G."/>
            <person name="Topakas E."/>
        </authorList>
    </citation>
    <scope>NUCLEOTIDE SEQUENCE [LARGE SCALE GENOMIC DNA]</scope>
    <source>
        <strain evidence="4 5">TM138-S3</strain>
    </source>
</reference>
<evidence type="ECO:0000256" key="3">
    <source>
        <dbReference type="SAM" id="MobiDB-lite"/>
    </source>
</evidence>
<comment type="caution">
    <text evidence="4">The sequence shown here is derived from an EMBL/GenBank/DDBJ whole genome shotgun (WGS) entry which is preliminary data.</text>
</comment>
<evidence type="ECO:0000256" key="2">
    <source>
        <dbReference type="ARBA" id="ARBA00023242"/>
    </source>
</evidence>
<dbReference type="PANTHER" id="PTHR12610:SF12">
    <property type="entry name" value="SEQUENCE-SPECIFIC SINGLE-STRANDED DNA-BINDING PROTEIN, ISOFORM D"/>
    <property type="match status" value="1"/>
</dbReference>
<evidence type="ECO:0000313" key="4">
    <source>
        <dbReference type="EMBL" id="KAL1589741.1"/>
    </source>
</evidence>
<dbReference type="GO" id="GO:0005634">
    <property type="term" value="C:nucleus"/>
    <property type="evidence" value="ECO:0007669"/>
    <property type="project" value="UniProtKB-SubCell"/>
</dbReference>
<dbReference type="Proteomes" id="UP000803884">
    <property type="component" value="Unassembled WGS sequence"/>
</dbReference>
<dbReference type="PROSITE" id="PS50896">
    <property type="entry name" value="LISH"/>
    <property type="match status" value="1"/>
</dbReference>
<feature type="compositionally biased region" description="Low complexity" evidence="3">
    <location>
        <begin position="528"/>
        <end position="541"/>
    </location>
</feature>
<feature type="compositionally biased region" description="Polar residues" evidence="3">
    <location>
        <begin position="375"/>
        <end position="387"/>
    </location>
</feature>
<evidence type="ECO:0000313" key="5">
    <source>
        <dbReference type="Proteomes" id="UP000803884"/>
    </source>
</evidence>
<dbReference type="RefSeq" id="XP_069232846.1">
    <property type="nucleotide sequence ID" value="XM_069370285.1"/>
</dbReference>
<comment type="subcellular location">
    <subcellularLocation>
        <location evidence="1">Nucleus</location>
    </subcellularLocation>
</comment>
<feature type="compositionally biased region" description="Low complexity" evidence="3">
    <location>
        <begin position="627"/>
        <end position="636"/>
    </location>
</feature>
<dbReference type="GO" id="GO:0045944">
    <property type="term" value="P:positive regulation of transcription by RNA polymerase II"/>
    <property type="evidence" value="ECO:0007669"/>
    <property type="project" value="TreeGrafter"/>
</dbReference>
<feature type="compositionally biased region" description="Polar residues" evidence="3">
    <location>
        <begin position="30"/>
        <end position="40"/>
    </location>
</feature>
<dbReference type="PANTHER" id="PTHR12610">
    <property type="entry name" value="SINGLE STRANDED DNA BINDING PROTEIN"/>
    <property type="match status" value="1"/>
</dbReference>
<dbReference type="EMBL" id="JAAQHG020000004">
    <property type="protein sequence ID" value="KAL1589741.1"/>
    <property type="molecule type" value="Genomic_DNA"/>
</dbReference>
<feature type="compositionally biased region" description="Polar residues" evidence="3">
    <location>
        <begin position="78"/>
        <end position="92"/>
    </location>
</feature>
<organism evidence="4 5">
    <name type="scientific">Cladosporium halotolerans</name>
    <dbReference type="NCBI Taxonomy" id="1052096"/>
    <lineage>
        <taxon>Eukaryota</taxon>
        <taxon>Fungi</taxon>
        <taxon>Dikarya</taxon>
        <taxon>Ascomycota</taxon>
        <taxon>Pezizomycotina</taxon>
        <taxon>Dothideomycetes</taxon>
        <taxon>Dothideomycetidae</taxon>
        <taxon>Cladosporiales</taxon>
        <taxon>Cladosporiaceae</taxon>
        <taxon>Cladosporium</taxon>
    </lineage>
</organism>
<feature type="compositionally biased region" description="Low complexity" evidence="3">
    <location>
        <begin position="258"/>
        <end position="271"/>
    </location>
</feature>
<feature type="region of interest" description="Disordered" evidence="3">
    <location>
        <begin position="361"/>
        <end position="661"/>
    </location>
</feature>
<feature type="region of interest" description="Disordered" evidence="3">
    <location>
        <begin position="78"/>
        <end position="112"/>
    </location>
</feature>
<feature type="compositionally biased region" description="Pro residues" evidence="3">
    <location>
        <begin position="487"/>
        <end position="499"/>
    </location>
</feature>
<evidence type="ECO:0000256" key="1">
    <source>
        <dbReference type="ARBA" id="ARBA00004123"/>
    </source>
</evidence>